<dbReference type="Pfam" id="PF13527">
    <property type="entry name" value="Acetyltransf_9"/>
    <property type="match status" value="1"/>
</dbReference>
<feature type="domain" description="N-acetyltransferase" evidence="3">
    <location>
        <begin position="8"/>
        <end position="150"/>
    </location>
</feature>
<protein>
    <submittedName>
        <fullName evidence="4">Acetyltransferase (GNAT) domain-containing protein</fullName>
    </submittedName>
</protein>
<dbReference type="PANTHER" id="PTHR43420:SF31">
    <property type="entry name" value="ACETYLTRANSFERASE"/>
    <property type="match status" value="1"/>
</dbReference>
<dbReference type="SUPFAM" id="SSF55729">
    <property type="entry name" value="Acyl-CoA N-acyltransferases (Nat)"/>
    <property type="match status" value="1"/>
</dbReference>
<sequence>MRDYLFISDYRQNETCRESFNQLAMQVFQLDFRKWYNQGFWTDDYICYSYMDKDRIIANASINKMVVTAYGKEYKALQIGTVMTHPDYRQQGLSAKLMHHIIDQYEREYDFLYLFANDTVLDFYPKFGFEKVQESRFFLNTAELTKHPRQKSALRKLDGSNEADLALMQEFAHERIPVSTRLGIKNNPSLLMFYFLLAFPDEVYYVEEEDVIVLFSQTDRHLNIFDIISKRPFDVEQVVSHLIHADTNTIQFHFIPDNDNQNIVSARITEPHDTLFVRPFLFDDQQPILFPLTSHA</sequence>
<organism evidence="4 5">
    <name type="scientific">Brevibacillus centrosporus</name>
    <dbReference type="NCBI Taxonomy" id="54910"/>
    <lineage>
        <taxon>Bacteria</taxon>
        <taxon>Bacillati</taxon>
        <taxon>Bacillota</taxon>
        <taxon>Bacilli</taxon>
        <taxon>Bacillales</taxon>
        <taxon>Paenibacillaceae</taxon>
        <taxon>Brevibacillus</taxon>
    </lineage>
</organism>
<dbReference type="RefSeq" id="WP_092267996.1">
    <property type="nucleotide sequence ID" value="NZ_BJOE01000003.1"/>
</dbReference>
<evidence type="ECO:0000259" key="3">
    <source>
        <dbReference type="PROSITE" id="PS51186"/>
    </source>
</evidence>
<dbReference type="InterPro" id="IPR000182">
    <property type="entry name" value="GNAT_dom"/>
</dbReference>
<dbReference type="InterPro" id="IPR050680">
    <property type="entry name" value="YpeA/RimI_acetyltransf"/>
</dbReference>
<evidence type="ECO:0000313" key="5">
    <source>
        <dbReference type="Proteomes" id="UP000198915"/>
    </source>
</evidence>
<dbReference type="STRING" id="1884381.SAMN05518846_10589"/>
<evidence type="ECO:0000313" key="4">
    <source>
        <dbReference type="EMBL" id="SFJ74039.1"/>
    </source>
</evidence>
<name>A0A1I3TUM8_9BACL</name>
<dbReference type="EMBL" id="FORT01000005">
    <property type="protein sequence ID" value="SFJ74039.1"/>
    <property type="molecule type" value="Genomic_DNA"/>
</dbReference>
<dbReference type="PROSITE" id="PS51186">
    <property type="entry name" value="GNAT"/>
    <property type="match status" value="1"/>
</dbReference>
<dbReference type="Proteomes" id="UP000198915">
    <property type="component" value="Unassembled WGS sequence"/>
</dbReference>
<accession>A0A1I3TUM8</accession>
<dbReference type="PANTHER" id="PTHR43420">
    <property type="entry name" value="ACETYLTRANSFERASE"/>
    <property type="match status" value="1"/>
</dbReference>
<reference evidence="5" key="1">
    <citation type="submission" date="2016-10" db="EMBL/GenBank/DDBJ databases">
        <authorList>
            <person name="Varghese N."/>
            <person name="Submissions S."/>
        </authorList>
    </citation>
    <scope>NUCLEOTIDE SEQUENCE [LARGE SCALE GENOMIC DNA]</scope>
    <source>
        <strain evidence="5">OK042</strain>
    </source>
</reference>
<evidence type="ECO:0000256" key="2">
    <source>
        <dbReference type="ARBA" id="ARBA00023315"/>
    </source>
</evidence>
<gene>
    <name evidence="4" type="ORF">SAMN05518846_10589</name>
</gene>
<keyword evidence="5" id="KW-1185">Reference proteome</keyword>
<dbReference type="Gene3D" id="3.40.630.30">
    <property type="match status" value="1"/>
</dbReference>
<evidence type="ECO:0000256" key="1">
    <source>
        <dbReference type="ARBA" id="ARBA00022679"/>
    </source>
</evidence>
<dbReference type="AlphaFoldDB" id="A0A1I3TUM8"/>
<keyword evidence="1 4" id="KW-0808">Transferase</keyword>
<dbReference type="InterPro" id="IPR016181">
    <property type="entry name" value="Acyl_CoA_acyltransferase"/>
</dbReference>
<keyword evidence="2" id="KW-0012">Acyltransferase</keyword>
<dbReference type="CDD" id="cd04301">
    <property type="entry name" value="NAT_SF"/>
    <property type="match status" value="1"/>
</dbReference>
<proteinExistence type="predicted"/>
<dbReference type="GO" id="GO:0016747">
    <property type="term" value="F:acyltransferase activity, transferring groups other than amino-acyl groups"/>
    <property type="evidence" value="ECO:0007669"/>
    <property type="project" value="InterPro"/>
</dbReference>